<proteinExistence type="predicted"/>
<accession>A0AB38M4E7</accession>
<sequence>MSKRSAPTEKPVNAPVTKKSRLDIDTSITEVNNISTELLEKLKQQKNALGWGQAVNREDIAATIAKTESLITSTAKLEQKASDSASRTVNDFINATICTEIAHLFRLFREEPDYDDIPDDQDDHLRNWITGSGCLLEELIVRRVQGQMQGPITHEMPVAIKKATKVAFKERLSQRMLAIIDRTFT</sequence>
<protein>
    <submittedName>
        <fullName evidence="1">Uncharacterized protein</fullName>
    </submittedName>
</protein>
<comment type="caution">
    <text evidence="1">The sequence shown here is derived from an EMBL/GenBank/DDBJ whole genome shotgun (WGS) entry which is preliminary data.</text>
</comment>
<gene>
    <name evidence="1" type="ORF">D6C94_03055</name>
</gene>
<reference evidence="1 2" key="1">
    <citation type="submission" date="2018-10" db="EMBL/GenBank/DDBJ databases">
        <title>Fifty Aureobasidium pullulans genomes reveal a recombining polyextremotolerant generalist.</title>
        <authorList>
            <person name="Gostincar C."/>
            <person name="Turk M."/>
            <person name="Zajc J."/>
            <person name="Gunde-Cimerman N."/>
        </authorList>
    </citation>
    <scope>NUCLEOTIDE SEQUENCE [LARGE SCALE GENOMIC DNA]</scope>
    <source>
        <strain evidence="1 2">EXF-4256</strain>
    </source>
</reference>
<evidence type="ECO:0000313" key="2">
    <source>
        <dbReference type="Proteomes" id="UP000305064"/>
    </source>
</evidence>
<dbReference type="AlphaFoldDB" id="A0AB38M4E7"/>
<name>A0AB38M4E7_AURPU</name>
<dbReference type="Proteomes" id="UP000305064">
    <property type="component" value="Unassembled WGS sequence"/>
</dbReference>
<organism evidence="1 2">
    <name type="scientific">Aureobasidium pullulans</name>
    <name type="common">Black yeast</name>
    <name type="synonym">Pullularia pullulans</name>
    <dbReference type="NCBI Taxonomy" id="5580"/>
    <lineage>
        <taxon>Eukaryota</taxon>
        <taxon>Fungi</taxon>
        <taxon>Dikarya</taxon>
        <taxon>Ascomycota</taxon>
        <taxon>Pezizomycotina</taxon>
        <taxon>Dothideomycetes</taxon>
        <taxon>Dothideomycetidae</taxon>
        <taxon>Dothideales</taxon>
        <taxon>Saccotheciaceae</taxon>
        <taxon>Aureobasidium</taxon>
    </lineage>
</organism>
<dbReference type="EMBL" id="QZBJ01000015">
    <property type="protein sequence ID" value="THY76458.1"/>
    <property type="molecule type" value="Genomic_DNA"/>
</dbReference>
<evidence type="ECO:0000313" key="1">
    <source>
        <dbReference type="EMBL" id="THY76458.1"/>
    </source>
</evidence>